<comment type="caution">
    <text evidence="2">The sequence shown here is derived from an EMBL/GenBank/DDBJ whole genome shotgun (WGS) entry which is preliminary data.</text>
</comment>
<evidence type="ECO:0000313" key="3">
    <source>
        <dbReference type="Proteomes" id="UP000237000"/>
    </source>
</evidence>
<dbReference type="AlphaFoldDB" id="A0A2P5F2G8"/>
<dbReference type="EMBL" id="JXTC01000070">
    <property type="protein sequence ID" value="PON91949.1"/>
    <property type="molecule type" value="Genomic_DNA"/>
</dbReference>
<feature type="signal peptide" evidence="1">
    <location>
        <begin position="1"/>
        <end position="31"/>
    </location>
</feature>
<protein>
    <recommendedName>
        <fullName evidence="4">Pectinesterase inhibitor domain containing protein</fullName>
    </recommendedName>
</protein>
<evidence type="ECO:0008006" key="4">
    <source>
        <dbReference type="Google" id="ProtNLM"/>
    </source>
</evidence>
<dbReference type="Proteomes" id="UP000237000">
    <property type="component" value="Unassembled WGS sequence"/>
</dbReference>
<feature type="chain" id="PRO_5015177957" description="Pectinesterase inhibitor domain containing protein" evidence="1">
    <location>
        <begin position="32"/>
        <end position="127"/>
    </location>
</feature>
<keyword evidence="3" id="KW-1185">Reference proteome</keyword>
<evidence type="ECO:0000256" key="1">
    <source>
        <dbReference type="SAM" id="SignalP"/>
    </source>
</evidence>
<gene>
    <name evidence="2" type="ORF">TorRG33x02_122800</name>
</gene>
<sequence length="127" mass="13972">MMKNNVITSSSSTRFLLVVLVVGAISTSTTCDAERQRLSGNDVDLRTCVYILRERVDPQLMETHRRKICAAVIDGRLGTNVPSCLDQLIKNSDILGYPLNYPIAIDACTVIFNEILGTAQLHLFASS</sequence>
<proteinExistence type="predicted"/>
<accession>A0A2P5F2G8</accession>
<organism evidence="2 3">
    <name type="scientific">Trema orientale</name>
    <name type="common">Charcoal tree</name>
    <name type="synonym">Celtis orientalis</name>
    <dbReference type="NCBI Taxonomy" id="63057"/>
    <lineage>
        <taxon>Eukaryota</taxon>
        <taxon>Viridiplantae</taxon>
        <taxon>Streptophyta</taxon>
        <taxon>Embryophyta</taxon>
        <taxon>Tracheophyta</taxon>
        <taxon>Spermatophyta</taxon>
        <taxon>Magnoliopsida</taxon>
        <taxon>eudicotyledons</taxon>
        <taxon>Gunneridae</taxon>
        <taxon>Pentapetalae</taxon>
        <taxon>rosids</taxon>
        <taxon>fabids</taxon>
        <taxon>Rosales</taxon>
        <taxon>Cannabaceae</taxon>
        <taxon>Trema</taxon>
    </lineage>
</organism>
<name>A0A2P5F2G8_TREOI</name>
<reference evidence="3" key="1">
    <citation type="submission" date="2016-06" db="EMBL/GenBank/DDBJ databases">
        <title>Parallel loss of symbiosis genes in relatives of nitrogen-fixing non-legume Parasponia.</title>
        <authorList>
            <person name="Van Velzen R."/>
            <person name="Holmer R."/>
            <person name="Bu F."/>
            <person name="Rutten L."/>
            <person name="Van Zeijl A."/>
            <person name="Liu W."/>
            <person name="Santuari L."/>
            <person name="Cao Q."/>
            <person name="Sharma T."/>
            <person name="Shen D."/>
            <person name="Roswanjaya Y."/>
            <person name="Wardhani T."/>
            <person name="Kalhor M.S."/>
            <person name="Jansen J."/>
            <person name="Van den Hoogen J."/>
            <person name="Gungor B."/>
            <person name="Hartog M."/>
            <person name="Hontelez J."/>
            <person name="Verver J."/>
            <person name="Yang W.-C."/>
            <person name="Schijlen E."/>
            <person name="Repin R."/>
            <person name="Schilthuizen M."/>
            <person name="Schranz E."/>
            <person name="Heidstra R."/>
            <person name="Miyata K."/>
            <person name="Fedorova E."/>
            <person name="Kohlen W."/>
            <person name="Bisseling T."/>
            <person name="Smit S."/>
            <person name="Geurts R."/>
        </authorList>
    </citation>
    <scope>NUCLEOTIDE SEQUENCE [LARGE SCALE GENOMIC DNA]</scope>
    <source>
        <strain evidence="3">cv. RG33-2</strain>
    </source>
</reference>
<evidence type="ECO:0000313" key="2">
    <source>
        <dbReference type="EMBL" id="PON91949.1"/>
    </source>
</evidence>
<dbReference type="InParanoid" id="A0A2P5F2G8"/>
<keyword evidence="1" id="KW-0732">Signal</keyword>